<evidence type="ECO:0000313" key="2">
    <source>
        <dbReference type="Proteomes" id="UP000244855"/>
    </source>
</evidence>
<sequence>MAIGTAETVNDYRACAGSRPGGRCNYGELMEFMRSARERTPWTDANHAVYKDNGRLNEVETAKKCYQKYQERGRFMNFPANKAMKGNVWEWNDYIMKLGDRVNFVHQKKNHLAPEGVFEEFDRVRDDINKARAGDHGDHLIEAARGRMRMPVYTKSLGNNPATNEQWRTVDWAETANKGRAAGFDAAAEIRTFLNGFYRNPTPTADDNAAARHFHVFRSYKYTNDRAVSCGGRGMQKV</sequence>
<gene>
    <name evidence="1" type="ORF">DM02DRAFT_648012</name>
</gene>
<dbReference type="EMBL" id="KZ805300">
    <property type="protein sequence ID" value="PVI08685.1"/>
    <property type="molecule type" value="Genomic_DNA"/>
</dbReference>
<evidence type="ECO:0000313" key="1">
    <source>
        <dbReference type="EMBL" id="PVI08685.1"/>
    </source>
</evidence>
<reference evidence="1 2" key="1">
    <citation type="journal article" date="2018" name="Sci. Rep.">
        <title>Comparative genomics provides insights into the lifestyle and reveals functional heterogeneity of dark septate endophytic fungi.</title>
        <authorList>
            <person name="Knapp D.G."/>
            <person name="Nemeth J.B."/>
            <person name="Barry K."/>
            <person name="Hainaut M."/>
            <person name="Henrissat B."/>
            <person name="Johnson J."/>
            <person name="Kuo A."/>
            <person name="Lim J.H.P."/>
            <person name="Lipzen A."/>
            <person name="Nolan M."/>
            <person name="Ohm R.A."/>
            <person name="Tamas L."/>
            <person name="Grigoriev I.V."/>
            <person name="Spatafora J.W."/>
            <person name="Nagy L.G."/>
            <person name="Kovacs G.M."/>
        </authorList>
    </citation>
    <scope>NUCLEOTIDE SEQUENCE [LARGE SCALE GENOMIC DNA]</scope>
    <source>
        <strain evidence="1 2">DSE2036</strain>
    </source>
</reference>
<dbReference type="OrthoDB" id="3467882at2759"/>
<protein>
    <submittedName>
        <fullName evidence="1">Uncharacterized protein</fullName>
    </submittedName>
</protein>
<dbReference type="AlphaFoldDB" id="A0A2V1EH38"/>
<proteinExistence type="predicted"/>
<organism evidence="1 2">
    <name type="scientific">Periconia macrospinosa</name>
    <dbReference type="NCBI Taxonomy" id="97972"/>
    <lineage>
        <taxon>Eukaryota</taxon>
        <taxon>Fungi</taxon>
        <taxon>Dikarya</taxon>
        <taxon>Ascomycota</taxon>
        <taxon>Pezizomycotina</taxon>
        <taxon>Dothideomycetes</taxon>
        <taxon>Pleosporomycetidae</taxon>
        <taxon>Pleosporales</taxon>
        <taxon>Massarineae</taxon>
        <taxon>Periconiaceae</taxon>
        <taxon>Periconia</taxon>
    </lineage>
</organism>
<keyword evidence="2" id="KW-1185">Reference proteome</keyword>
<dbReference type="Proteomes" id="UP000244855">
    <property type="component" value="Unassembled WGS sequence"/>
</dbReference>
<accession>A0A2V1EH38</accession>
<name>A0A2V1EH38_9PLEO</name>